<organism evidence="2 3">
    <name type="scientific">Desulfomonile tiedjei</name>
    <dbReference type="NCBI Taxonomy" id="2358"/>
    <lineage>
        <taxon>Bacteria</taxon>
        <taxon>Pseudomonadati</taxon>
        <taxon>Thermodesulfobacteriota</taxon>
        <taxon>Desulfomonilia</taxon>
        <taxon>Desulfomonilales</taxon>
        <taxon>Desulfomonilaceae</taxon>
        <taxon>Desulfomonile</taxon>
    </lineage>
</organism>
<dbReference type="Gene3D" id="3.30.450.20">
    <property type="entry name" value="PAS domain"/>
    <property type="match status" value="1"/>
</dbReference>
<evidence type="ECO:0000313" key="3">
    <source>
        <dbReference type="Proteomes" id="UP000807825"/>
    </source>
</evidence>
<feature type="domain" description="PAC" evidence="1">
    <location>
        <begin position="1"/>
        <end position="47"/>
    </location>
</feature>
<protein>
    <recommendedName>
        <fullName evidence="1">PAC domain-containing protein</fullName>
    </recommendedName>
</protein>
<dbReference type="PROSITE" id="PS50113">
    <property type="entry name" value="PAC"/>
    <property type="match status" value="1"/>
</dbReference>
<name>A0A9D6V4A6_9BACT</name>
<dbReference type="InterPro" id="IPR000700">
    <property type="entry name" value="PAS-assoc_C"/>
</dbReference>
<evidence type="ECO:0000259" key="1">
    <source>
        <dbReference type="PROSITE" id="PS50113"/>
    </source>
</evidence>
<dbReference type="EMBL" id="JACRDE010000347">
    <property type="protein sequence ID" value="MBI5250473.1"/>
    <property type="molecule type" value="Genomic_DNA"/>
</dbReference>
<comment type="caution">
    <text evidence="2">The sequence shown here is derived from an EMBL/GenBank/DDBJ whole genome shotgun (WGS) entry which is preliminary data.</text>
</comment>
<dbReference type="AlphaFoldDB" id="A0A9D6V4A6"/>
<dbReference type="Proteomes" id="UP000807825">
    <property type="component" value="Unassembled WGS sequence"/>
</dbReference>
<sequence length="160" mass="18024">MARKDDTDFYVQLESVAVQDESGQFNKCRTILSDITDRKKIEDAHLFLLQSNHNSDEDFFESLARYLSKSLGMFYVCIDRLLGDALPARTVANYCDGKFEDNVEYALKDTPCGDVLGKTICCFPGDVCRLFPQDVVLGDRGNSIWAKKIPSILGFESECI</sequence>
<gene>
    <name evidence="2" type="ORF">HY912_13350</name>
</gene>
<evidence type="ECO:0000313" key="2">
    <source>
        <dbReference type="EMBL" id="MBI5250473.1"/>
    </source>
</evidence>
<proteinExistence type="predicted"/>
<accession>A0A9D6V4A6</accession>
<reference evidence="2" key="1">
    <citation type="submission" date="2020-07" db="EMBL/GenBank/DDBJ databases">
        <title>Huge and variable diversity of episymbiotic CPR bacteria and DPANN archaea in groundwater ecosystems.</title>
        <authorList>
            <person name="He C.Y."/>
            <person name="Keren R."/>
            <person name="Whittaker M."/>
            <person name="Farag I.F."/>
            <person name="Doudna J."/>
            <person name="Cate J.H.D."/>
            <person name="Banfield J.F."/>
        </authorList>
    </citation>
    <scope>NUCLEOTIDE SEQUENCE</scope>
    <source>
        <strain evidence="2">NC_groundwater_1664_Pr3_B-0.1um_52_9</strain>
    </source>
</reference>